<name>A0A7X5JAQ6_9HYPH</name>
<dbReference type="EMBL" id="JAABLQ010000002">
    <property type="protein sequence ID" value="NBN79650.1"/>
    <property type="molecule type" value="Genomic_DNA"/>
</dbReference>
<comment type="caution">
    <text evidence="1">The sequence shown here is derived from an EMBL/GenBank/DDBJ whole genome shotgun (WGS) entry which is preliminary data.</text>
</comment>
<reference evidence="2" key="1">
    <citation type="submission" date="2020-01" db="EMBL/GenBank/DDBJ databases">
        <authorList>
            <person name="Fang Y."/>
            <person name="Sun R."/>
            <person name="Nie L."/>
            <person name="He J."/>
            <person name="Hao L."/>
            <person name="Wang L."/>
            <person name="Su S."/>
            <person name="Lv E."/>
            <person name="Zhang Z."/>
            <person name="Xie R."/>
            <person name="Liu H."/>
        </authorList>
    </citation>
    <scope>NUCLEOTIDE SEQUENCE [LARGE SCALE GENOMIC DNA]</scope>
    <source>
        <strain evidence="2">XCT-53</strain>
    </source>
</reference>
<sequence>MSSLPEIVDRMSVGAAWMAVAAFAGVGLLLGLDGLLEFVSHRSLPGASDLARVLALWGAFLPLSFLCSARRVWAPAHFAGPAGRRGGAQRGLKPGPRLVQGGVATTALVMVGLGFLHLGPATRDGAWSFFEALALPAGFALLAVQALVDTLLRSRVPRRSPSPGARP</sequence>
<proteinExistence type="predicted"/>
<evidence type="ECO:0000313" key="2">
    <source>
        <dbReference type="Proteomes" id="UP000586722"/>
    </source>
</evidence>
<gene>
    <name evidence="1" type="ORF">GWI72_15340</name>
</gene>
<dbReference type="RefSeq" id="WP_161677354.1">
    <property type="nucleotide sequence ID" value="NZ_JAABLP010000004.1"/>
</dbReference>
<accession>A0A7X5JAQ6</accession>
<dbReference type="AlphaFoldDB" id="A0A7X5JAQ6"/>
<organism evidence="1 2">
    <name type="scientific">Pannonibacter tanglangensis</name>
    <dbReference type="NCBI Taxonomy" id="2750084"/>
    <lineage>
        <taxon>Bacteria</taxon>
        <taxon>Pseudomonadati</taxon>
        <taxon>Pseudomonadota</taxon>
        <taxon>Alphaproteobacteria</taxon>
        <taxon>Hyphomicrobiales</taxon>
        <taxon>Stappiaceae</taxon>
        <taxon>Pannonibacter</taxon>
    </lineage>
</organism>
<protein>
    <submittedName>
        <fullName evidence="1">Uncharacterized protein</fullName>
    </submittedName>
</protein>
<evidence type="ECO:0000313" key="1">
    <source>
        <dbReference type="EMBL" id="NBN79650.1"/>
    </source>
</evidence>
<keyword evidence="2" id="KW-1185">Reference proteome</keyword>
<dbReference type="Proteomes" id="UP000586722">
    <property type="component" value="Unassembled WGS sequence"/>
</dbReference>